<accession>A0AAP1DYI7</accession>
<evidence type="ECO:0000313" key="1">
    <source>
        <dbReference type="EMBL" id="KZD89048.1"/>
    </source>
</evidence>
<dbReference type="EMBL" id="LJZV01000025">
    <property type="protein sequence ID" value="KZD89048.1"/>
    <property type="molecule type" value="Genomic_DNA"/>
</dbReference>
<dbReference type="AlphaFoldDB" id="A0AAP1DYI7"/>
<dbReference type="Proteomes" id="UP000076442">
    <property type="component" value="Unassembled WGS sequence"/>
</dbReference>
<evidence type="ECO:0000313" key="2">
    <source>
        <dbReference type="Proteomes" id="UP000076442"/>
    </source>
</evidence>
<gene>
    <name evidence="1" type="ORF">B4122_3936</name>
</gene>
<dbReference type="RefSeq" id="WP_042975589.1">
    <property type="nucleotide sequence ID" value="NZ_JXHR01000012.1"/>
</dbReference>
<reference evidence="1 2" key="1">
    <citation type="submission" date="2015-09" db="EMBL/GenBank/DDBJ databases">
        <title>Spore heat resistance.</title>
        <authorList>
            <person name="Boekhorst J."/>
            <person name="Berendsen E.M."/>
            <person name="Wells-Bennik M.H."/>
            <person name="Kuipers O.P."/>
        </authorList>
    </citation>
    <scope>NUCLEOTIDE SEQUENCE [LARGE SCALE GENOMIC DNA]</scope>
    <source>
        <strain evidence="1 2">B4122</strain>
    </source>
</reference>
<sequence length="285" mass="34107">MGEQIIYDMTTLQDTIGSMSNLLGVDKRQITKYCASHKDDYDVEGFLNSLGLSEYKLLDFDFWLTSLHVTTDKENCSSIKKHGLLNLHQSLIKDTPLRTYLRSFGVLIEIEKKQIQYQDRIYDISKDYNGMNEPIDWIIYKLYRDFQLNSFFYSDNVLKYGGGIRRRPEFLYNLAEFLRHPNIEFDWGKDICCYVIKYKASLSQFADWTFDIDKGEINFLDENEINIRKIKWLINQSLRRINNDLFYNSIEDCYSYLKNDDYVRVSDILRIYTEEEYLEEYQINE</sequence>
<protein>
    <submittedName>
        <fullName evidence="1">Uncharacterized protein</fullName>
    </submittedName>
</protein>
<name>A0AAP1DYI7_BACIU</name>
<proteinExistence type="predicted"/>
<organism evidence="1 2">
    <name type="scientific">Bacillus subtilis</name>
    <dbReference type="NCBI Taxonomy" id="1423"/>
    <lineage>
        <taxon>Bacteria</taxon>
        <taxon>Bacillati</taxon>
        <taxon>Bacillota</taxon>
        <taxon>Bacilli</taxon>
        <taxon>Bacillales</taxon>
        <taxon>Bacillaceae</taxon>
        <taxon>Bacillus</taxon>
    </lineage>
</organism>
<comment type="caution">
    <text evidence="1">The sequence shown here is derived from an EMBL/GenBank/DDBJ whole genome shotgun (WGS) entry which is preliminary data.</text>
</comment>